<dbReference type="Proteomes" id="UP000050741">
    <property type="component" value="Unassembled WGS sequence"/>
</dbReference>
<keyword evidence="1" id="KW-0472">Membrane</keyword>
<evidence type="ECO:0000256" key="1">
    <source>
        <dbReference type="SAM" id="Phobius"/>
    </source>
</evidence>
<accession>A0A183BVJ1</accession>
<reference evidence="3" key="2">
    <citation type="submission" date="2016-06" db="UniProtKB">
        <authorList>
            <consortium name="WormBaseParasite"/>
        </authorList>
    </citation>
    <scope>IDENTIFICATION</scope>
</reference>
<proteinExistence type="predicted"/>
<sequence>MLSDLFTNFVLKKGQRNGEVVDGKNGDNNAVNKHKRGRRGIITGAGINAYIVAGREGSSTAAALLVDAKVVDWSLTAPLPGLQLHWLHINHSIMLGKYNIGMSLTTGILVIFILVSMLYWWHALKLSVYLAILYGDNAGWACIFVATIFYIILCVGFVIG</sequence>
<dbReference type="WBParaSite" id="GPLIN_000462900">
    <property type="protein sequence ID" value="GPLIN_000462900"/>
    <property type="gene ID" value="GPLIN_000462900"/>
</dbReference>
<dbReference type="AlphaFoldDB" id="A0A183BVJ1"/>
<keyword evidence="1" id="KW-0812">Transmembrane</keyword>
<name>A0A183BVJ1_GLOPA</name>
<organism evidence="2 3">
    <name type="scientific">Globodera pallida</name>
    <name type="common">Potato cyst nematode worm</name>
    <name type="synonym">Heterodera pallida</name>
    <dbReference type="NCBI Taxonomy" id="36090"/>
    <lineage>
        <taxon>Eukaryota</taxon>
        <taxon>Metazoa</taxon>
        <taxon>Ecdysozoa</taxon>
        <taxon>Nematoda</taxon>
        <taxon>Chromadorea</taxon>
        <taxon>Rhabditida</taxon>
        <taxon>Tylenchina</taxon>
        <taxon>Tylenchomorpha</taxon>
        <taxon>Tylenchoidea</taxon>
        <taxon>Heteroderidae</taxon>
        <taxon>Heteroderinae</taxon>
        <taxon>Globodera</taxon>
    </lineage>
</organism>
<evidence type="ECO:0000313" key="2">
    <source>
        <dbReference type="Proteomes" id="UP000050741"/>
    </source>
</evidence>
<keyword evidence="1" id="KW-1133">Transmembrane helix</keyword>
<feature type="transmembrane region" description="Helical" evidence="1">
    <location>
        <begin position="138"/>
        <end position="159"/>
    </location>
</feature>
<protein>
    <submittedName>
        <fullName evidence="3">Transmembrane protein 144</fullName>
    </submittedName>
</protein>
<reference evidence="2" key="1">
    <citation type="submission" date="2014-05" db="EMBL/GenBank/DDBJ databases">
        <title>The genome and life-stage specific transcriptomes of Globodera pallida elucidate key aspects of plant parasitism by a cyst nematode.</title>
        <authorList>
            <person name="Cotton J.A."/>
            <person name="Lilley C.J."/>
            <person name="Jones L.M."/>
            <person name="Kikuchi T."/>
            <person name="Reid A.J."/>
            <person name="Thorpe P."/>
            <person name="Tsai I.J."/>
            <person name="Beasley H."/>
            <person name="Blok V."/>
            <person name="Cock P.J.A."/>
            <person name="Van den Akker S.E."/>
            <person name="Holroyd N."/>
            <person name="Hunt M."/>
            <person name="Mantelin S."/>
            <person name="Naghra H."/>
            <person name="Pain A."/>
            <person name="Palomares-Rius J.E."/>
            <person name="Zarowiecki M."/>
            <person name="Berriman M."/>
            <person name="Jones J.T."/>
            <person name="Urwin P.E."/>
        </authorList>
    </citation>
    <scope>NUCLEOTIDE SEQUENCE [LARGE SCALE GENOMIC DNA]</scope>
    <source>
        <strain evidence="2">Lindley</strain>
    </source>
</reference>
<feature type="transmembrane region" description="Helical" evidence="1">
    <location>
        <begin position="100"/>
        <end position="122"/>
    </location>
</feature>
<keyword evidence="2" id="KW-1185">Reference proteome</keyword>
<evidence type="ECO:0000313" key="3">
    <source>
        <dbReference type="WBParaSite" id="GPLIN_000462900"/>
    </source>
</evidence>